<feature type="domain" description="Capsule biosynthesis GfcC-like C-terminal" evidence="2">
    <location>
        <begin position="199"/>
        <end position="278"/>
    </location>
</feature>
<dbReference type="Gene3D" id="3.10.560.10">
    <property type="entry name" value="Outer membrane lipoprotein wza domain like"/>
    <property type="match status" value="1"/>
</dbReference>
<comment type="caution">
    <text evidence="4">The sequence shown here is derived from an EMBL/GenBank/DDBJ whole genome shotgun (WGS) entry which is preliminary data.</text>
</comment>
<evidence type="ECO:0000313" key="4">
    <source>
        <dbReference type="EMBL" id="EKE82134.1"/>
    </source>
</evidence>
<evidence type="ECO:0000259" key="2">
    <source>
        <dbReference type="Pfam" id="PF06251"/>
    </source>
</evidence>
<feature type="signal peptide" evidence="1">
    <location>
        <begin position="1"/>
        <end position="26"/>
    </location>
</feature>
<keyword evidence="5" id="KW-1185">Reference proteome</keyword>
<name>K2KHK5_9GAMM</name>
<keyword evidence="1" id="KW-0732">Signal</keyword>
<dbReference type="EMBL" id="AMRG01000012">
    <property type="protein sequence ID" value="EKE82134.1"/>
    <property type="molecule type" value="Genomic_DNA"/>
</dbReference>
<dbReference type="InterPro" id="IPR010425">
    <property type="entry name" value="Caps_synth_GfcC-like_C"/>
</dbReference>
<dbReference type="PATRIC" id="fig|740709.3.peg.2056"/>
<dbReference type="InterPro" id="IPR046459">
    <property type="entry name" value="Caps_syn_GfcC_N"/>
</dbReference>
<evidence type="ECO:0000256" key="1">
    <source>
        <dbReference type="SAM" id="SignalP"/>
    </source>
</evidence>
<dbReference type="eggNOG" id="ENOG5030JXS">
    <property type="taxonomic scope" value="Bacteria"/>
</dbReference>
<dbReference type="Proteomes" id="UP000014115">
    <property type="component" value="Unassembled WGS sequence"/>
</dbReference>
<dbReference type="RefSeq" id="WP_008489343.1">
    <property type="nucleotide sequence ID" value="NZ_AMRG01000012.1"/>
</dbReference>
<sequence>MTMVTKNSFAATVLTLTLLGSTLASARALPQQQDTHNETTQQVTVHVLGPDLNQQHSRHWTFSGPVRLSQVFDVAQPDASTYWLQTRLTDHALQQQVLRKQRQLQQRVKNLAAHYHTHYDDELAKAAQQLAQQIAEWPLVATYIWGTSRNDARTDIMQNPLLTVTETNSRGQYWLMLQSAPEHAAIVGLVSQPQFQLTLDTRKTLRDTVKDVELLAGAKEDTVQVITLDGQHRQYPVAYYNAKADSLAPGAVVFVGFDDSELPDEYQTINQELIELLRFWNPEMKSLWGQQS</sequence>
<feature type="domain" description="Capsule biosynthesis GfcC-like N-terminal" evidence="3">
    <location>
        <begin position="55"/>
        <end position="137"/>
    </location>
</feature>
<protein>
    <submittedName>
        <fullName evidence="4">Uncharacterized protein</fullName>
    </submittedName>
</protein>
<evidence type="ECO:0000259" key="3">
    <source>
        <dbReference type="Pfam" id="PF20616"/>
    </source>
</evidence>
<dbReference type="AlphaFoldDB" id="K2KHK5"/>
<dbReference type="Pfam" id="PF06251">
    <property type="entry name" value="Caps_syn_GfcC_C"/>
    <property type="match status" value="1"/>
</dbReference>
<evidence type="ECO:0000313" key="5">
    <source>
        <dbReference type="Proteomes" id="UP000014115"/>
    </source>
</evidence>
<proteinExistence type="predicted"/>
<organism evidence="4 5">
    <name type="scientific">Idiomarina xiamenensis 10-D-4</name>
    <dbReference type="NCBI Taxonomy" id="740709"/>
    <lineage>
        <taxon>Bacteria</taxon>
        <taxon>Pseudomonadati</taxon>
        <taxon>Pseudomonadota</taxon>
        <taxon>Gammaproteobacteria</taxon>
        <taxon>Alteromonadales</taxon>
        <taxon>Idiomarinaceae</taxon>
        <taxon>Idiomarina</taxon>
    </lineage>
</organism>
<gene>
    <name evidence="4" type="ORF">A10D4_10164</name>
</gene>
<dbReference type="STRING" id="740709.A10D4_10164"/>
<feature type="chain" id="PRO_5003862348" evidence="1">
    <location>
        <begin position="27"/>
        <end position="292"/>
    </location>
</feature>
<accession>K2KHK5</accession>
<reference evidence="4 5" key="1">
    <citation type="journal article" date="2012" name="J. Bacteriol.">
        <title>Genome Sequence of Idiomarina xiamenensis Type Strain 10-D-4.</title>
        <authorList>
            <person name="Lai Q."/>
            <person name="Wang L."/>
            <person name="Wang W."/>
            <person name="Shao Z."/>
        </authorList>
    </citation>
    <scope>NUCLEOTIDE SEQUENCE [LARGE SCALE GENOMIC DNA]</scope>
    <source>
        <strain evidence="4 5">10-D-4</strain>
    </source>
</reference>
<dbReference type="Pfam" id="PF20616">
    <property type="entry name" value="Caps_syn_GfcC_N"/>
    <property type="match status" value="1"/>
</dbReference>
<dbReference type="OrthoDB" id="6236612at2"/>